<evidence type="ECO:0000259" key="1">
    <source>
        <dbReference type="PROSITE" id="PS50181"/>
    </source>
</evidence>
<dbReference type="Pfam" id="PF00646">
    <property type="entry name" value="F-box"/>
    <property type="match status" value="1"/>
</dbReference>
<dbReference type="AlphaFoldDB" id="A0AAD5QV41"/>
<proteinExistence type="predicted"/>
<sequence>MTVNVIGVAQGDNTKPEFIDWQQKYGSSTTTTPRVSLLAFSVVFEMKKATIKCRRLLVHVTKRKFYEVGGRRRKSQRRSGVTKKDRSLVLELFTHLSSVFPSGEIDNLSYDDWSCRSKSFFHNTKKLLNLDDSSLVRIVQLIDRKTVMAFSQVCSRLRRLIRDNISSLERVMSSTYEIFIDFNKHTKQDDVRALKCCRSIQDTAYYGESLSEVIPPILLCQLRITFGNNVTVPRWVLEIYRLYKECRLVPIALIFGGGSSCFEGADLRYFFEHDFIAFVRLFSPHLKEVQLATSRLFAMSAFPHLLFSMINRLLIFGITYEQPSVRYTSEDIGRVVQLWRFSPKAHSCDVFINRSYGYDEVNWLLYEAETIIDGNRLTDITVEHAFLDGVTLHFHLH</sequence>
<dbReference type="EMBL" id="JAHQIW010004453">
    <property type="protein sequence ID" value="KAJ1362487.1"/>
    <property type="molecule type" value="Genomic_DNA"/>
</dbReference>
<dbReference type="InterPro" id="IPR001810">
    <property type="entry name" value="F-box_dom"/>
</dbReference>
<keyword evidence="3" id="KW-1185">Reference proteome</keyword>
<evidence type="ECO:0000313" key="2">
    <source>
        <dbReference type="EMBL" id="KAJ1362487.1"/>
    </source>
</evidence>
<dbReference type="Proteomes" id="UP001196413">
    <property type="component" value="Unassembled WGS sequence"/>
</dbReference>
<dbReference type="PROSITE" id="PS50181">
    <property type="entry name" value="FBOX"/>
    <property type="match status" value="1"/>
</dbReference>
<evidence type="ECO:0000313" key="3">
    <source>
        <dbReference type="Proteomes" id="UP001196413"/>
    </source>
</evidence>
<name>A0AAD5QV41_PARTN</name>
<reference evidence="2" key="1">
    <citation type="submission" date="2021-06" db="EMBL/GenBank/DDBJ databases">
        <title>Parelaphostrongylus tenuis whole genome reference sequence.</title>
        <authorList>
            <person name="Garwood T.J."/>
            <person name="Larsen P.A."/>
            <person name="Fountain-Jones N.M."/>
            <person name="Garbe J.R."/>
            <person name="Macchietto M.G."/>
            <person name="Kania S.A."/>
            <person name="Gerhold R.W."/>
            <person name="Richards J.E."/>
            <person name="Wolf T.M."/>
        </authorList>
    </citation>
    <scope>NUCLEOTIDE SEQUENCE</scope>
    <source>
        <strain evidence="2">MNPRO001-30</strain>
        <tissue evidence="2">Meninges</tissue>
    </source>
</reference>
<accession>A0AAD5QV41</accession>
<protein>
    <recommendedName>
        <fullName evidence="1">F-box domain-containing protein</fullName>
    </recommendedName>
</protein>
<feature type="domain" description="F-box" evidence="1">
    <location>
        <begin position="124"/>
        <end position="171"/>
    </location>
</feature>
<gene>
    <name evidence="2" type="ORF">KIN20_022039</name>
</gene>
<comment type="caution">
    <text evidence="2">The sequence shown here is derived from an EMBL/GenBank/DDBJ whole genome shotgun (WGS) entry which is preliminary data.</text>
</comment>
<organism evidence="2 3">
    <name type="scientific">Parelaphostrongylus tenuis</name>
    <name type="common">Meningeal worm</name>
    <dbReference type="NCBI Taxonomy" id="148309"/>
    <lineage>
        <taxon>Eukaryota</taxon>
        <taxon>Metazoa</taxon>
        <taxon>Ecdysozoa</taxon>
        <taxon>Nematoda</taxon>
        <taxon>Chromadorea</taxon>
        <taxon>Rhabditida</taxon>
        <taxon>Rhabditina</taxon>
        <taxon>Rhabditomorpha</taxon>
        <taxon>Strongyloidea</taxon>
        <taxon>Metastrongylidae</taxon>
        <taxon>Parelaphostrongylus</taxon>
    </lineage>
</organism>